<keyword evidence="4" id="KW-0539">Nucleus</keyword>
<dbReference type="HAMAP" id="MF_03044">
    <property type="entry name" value="BMT2"/>
    <property type="match status" value="1"/>
</dbReference>
<dbReference type="GO" id="GO:0016433">
    <property type="term" value="F:rRNA (adenine) methyltransferase activity"/>
    <property type="evidence" value="ECO:0007669"/>
    <property type="project" value="UniProtKB-UniRule"/>
</dbReference>
<dbReference type="GO" id="GO:0042273">
    <property type="term" value="P:ribosomal large subunit biogenesis"/>
    <property type="evidence" value="ECO:0007669"/>
    <property type="project" value="EnsemblFungi"/>
</dbReference>
<feature type="binding site" evidence="4">
    <location>
        <position position="179"/>
    </location>
    <ligand>
        <name>S-adenosyl-L-methionine</name>
        <dbReference type="ChEBI" id="CHEBI:59789"/>
    </ligand>
</feature>
<dbReference type="PANTHER" id="PTHR21008">
    <property type="entry name" value="S-ADENOSYLMETHIONINE SENSOR UPSTREAM OF MTORC1-RELATED"/>
    <property type="match status" value="1"/>
</dbReference>
<dbReference type="HOGENOM" id="CLU_041583_1_0_1"/>
<evidence type="ECO:0000256" key="4">
    <source>
        <dbReference type="HAMAP-Rule" id="MF_03044"/>
    </source>
</evidence>
<dbReference type="EMBL" id="HE650827">
    <property type="protein sequence ID" value="CCF59179.1"/>
    <property type="molecule type" value="Genomic_DNA"/>
</dbReference>
<dbReference type="Pfam" id="PF11968">
    <property type="entry name" value="Bmt2"/>
    <property type="match status" value="1"/>
</dbReference>
<dbReference type="GeneID" id="13887159"/>
<evidence type="ECO:0000256" key="3">
    <source>
        <dbReference type="ARBA" id="ARBA00022691"/>
    </source>
</evidence>
<dbReference type="OrthoDB" id="5954793at2759"/>
<organism evidence="5 6">
    <name type="scientific">Kazachstania africana (strain ATCC 22294 / BCRC 22015 / CBS 2517 / CECT 1963 / NBRC 1671 / NRRL Y-8276)</name>
    <name type="common">Yeast</name>
    <name type="synonym">Kluyveromyces africanus</name>
    <dbReference type="NCBI Taxonomy" id="1071382"/>
    <lineage>
        <taxon>Eukaryota</taxon>
        <taxon>Fungi</taxon>
        <taxon>Dikarya</taxon>
        <taxon>Ascomycota</taxon>
        <taxon>Saccharomycotina</taxon>
        <taxon>Saccharomycetes</taxon>
        <taxon>Saccharomycetales</taxon>
        <taxon>Saccharomycetaceae</taxon>
        <taxon>Kazachstania</taxon>
    </lineage>
</organism>
<evidence type="ECO:0000256" key="1">
    <source>
        <dbReference type="ARBA" id="ARBA00022603"/>
    </source>
</evidence>
<gene>
    <name evidence="5" type="primary">KAFR0G01450</name>
    <name evidence="4" type="synonym">BMT2</name>
    <name evidence="5" type="ORF">KAFR_0G01450</name>
</gene>
<dbReference type="RefSeq" id="XP_003958314.1">
    <property type="nucleotide sequence ID" value="XM_003958265.1"/>
</dbReference>
<dbReference type="Proteomes" id="UP000005220">
    <property type="component" value="Chromosome 7"/>
</dbReference>
<dbReference type="InParanoid" id="H2AXS9"/>
<sequence length="322" mass="37249">MIRKSRSITGKLVGPNTANLKRIKPELARKIIRRYHFMNQRKQKICSLLGSKDVEMYRKHLSFEEGWNARLNGVDSVVESVLRNIGTSNERDALIKLLGYIMKEVEDEMGLANYQFASRMGQDANRGGDSSKILVQWIRELIDEGKLERNRMKALEIGSLSKMNKISTSGIFEPVVRIDLNNSNDNEGIIRQDFMKRPIPTGENGKFDLISCSLVLNFVAQAIDRGRMLRRFKDFLKGSKLIFIVLPLPCMDNSRYMDTNHFKELMEALGYDKIRYYKAKKLCYFLFKGNGERERQGKKFTKKLKLHDGPNMNNFTVLFPDM</sequence>
<dbReference type="STRING" id="1071382.H2AXS9"/>
<comment type="function">
    <text evidence="4">S-adenosyl-L-methionine-dependent methyltransferase that specifically methylates the N(1) position of an adenine present in helix 65 in 25S rRNA.</text>
</comment>
<comment type="subcellular location">
    <subcellularLocation>
        <location evidence="4">Nucleus</location>
        <location evidence="4">Nucleolus</location>
    </subcellularLocation>
</comment>
<dbReference type="KEGG" id="kaf:KAFR_0G01450"/>
<proteinExistence type="inferred from homology"/>
<keyword evidence="6" id="KW-1185">Reference proteome</keyword>
<dbReference type="FunCoup" id="H2AXS9">
    <property type="interactions" value="118"/>
</dbReference>
<dbReference type="InterPro" id="IPR021867">
    <property type="entry name" value="Bmt2/SAMTOR"/>
</dbReference>
<dbReference type="PANTHER" id="PTHR21008:SF1">
    <property type="entry name" value="25S RRNA (ADENINE(2142)-N(1))-METHYLTRANSFERASE"/>
    <property type="match status" value="1"/>
</dbReference>
<dbReference type="SUPFAM" id="SSF53335">
    <property type="entry name" value="S-adenosyl-L-methionine-dependent methyltransferases"/>
    <property type="match status" value="1"/>
</dbReference>
<dbReference type="InterPro" id="IPR029063">
    <property type="entry name" value="SAM-dependent_MTases_sf"/>
</dbReference>
<dbReference type="EC" id="2.1.1.-" evidence="4"/>
<feature type="binding site" evidence="4">
    <location>
        <position position="158"/>
    </location>
    <ligand>
        <name>S-adenosyl-L-methionine</name>
        <dbReference type="ChEBI" id="CHEBI:59789"/>
    </ligand>
</feature>
<dbReference type="eggNOG" id="ENOG502R82D">
    <property type="taxonomic scope" value="Eukaryota"/>
</dbReference>
<dbReference type="Gene3D" id="3.40.50.150">
    <property type="entry name" value="Vaccinia Virus protein VP39"/>
    <property type="match status" value="1"/>
</dbReference>
<reference evidence="5 6" key="1">
    <citation type="journal article" date="2011" name="Proc. Natl. Acad. Sci. U.S.A.">
        <title>Evolutionary erosion of yeast sex chromosomes by mating-type switching accidents.</title>
        <authorList>
            <person name="Gordon J.L."/>
            <person name="Armisen D."/>
            <person name="Proux-Wera E."/>
            <person name="Oheigeartaigh S.S."/>
            <person name="Byrne K.P."/>
            <person name="Wolfe K.H."/>
        </authorList>
    </citation>
    <scope>NUCLEOTIDE SEQUENCE [LARGE SCALE GENOMIC DNA]</scope>
    <source>
        <strain evidence="6">ATCC 22294 / BCRC 22015 / CBS 2517 / CECT 1963 / NBRC 1671 / NRRL Y-8276</strain>
    </source>
</reference>
<keyword evidence="2 4" id="KW-0808">Transferase</keyword>
<evidence type="ECO:0000313" key="5">
    <source>
        <dbReference type="EMBL" id="CCF59179.1"/>
    </source>
</evidence>
<keyword evidence="3 4" id="KW-0949">S-adenosyl-L-methionine</keyword>
<evidence type="ECO:0000313" key="6">
    <source>
        <dbReference type="Proteomes" id="UP000005220"/>
    </source>
</evidence>
<name>H2AXS9_KAZAF</name>
<comment type="similarity">
    <text evidence="4">Belongs to the BMT2 family.</text>
</comment>
<accession>H2AXS9</accession>
<dbReference type="GO" id="GO:0005730">
    <property type="term" value="C:nucleolus"/>
    <property type="evidence" value="ECO:0007669"/>
    <property type="project" value="UniProtKB-SubCell"/>
</dbReference>
<keyword evidence="1 4" id="KW-0489">Methyltransferase</keyword>
<evidence type="ECO:0000256" key="2">
    <source>
        <dbReference type="ARBA" id="ARBA00022679"/>
    </source>
</evidence>
<dbReference type="AlphaFoldDB" id="H2AXS9"/>
<protein>
    <recommendedName>
        <fullName evidence="4">25S rRNA adenine-N(1) methyltransferase</fullName>
        <ecNumber evidence="4">2.1.1.-</ecNumber>
    </recommendedName>
</protein>